<reference evidence="3" key="1">
    <citation type="submission" date="2021-08" db="EMBL/GenBank/DDBJ databases">
        <authorList>
            <person name="Zhang H."/>
            <person name="Xu M."/>
            <person name="Yu Z."/>
            <person name="Yang L."/>
            <person name="Cai Y."/>
        </authorList>
    </citation>
    <scope>NUCLEOTIDE SEQUENCE</scope>
    <source>
        <strain evidence="3">CHL1</strain>
    </source>
</reference>
<feature type="transmembrane region" description="Helical" evidence="2">
    <location>
        <begin position="6"/>
        <end position="28"/>
    </location>
</feature>
<evidence type="ECO:0000256" key="1">
    <source>
        <dbReference type="SAM" id="MobiDB-lite"/>
    </source>
</evidence>
<dbReference type="RefSeq" id="WP_261403954.1">
    <property type="nucleotide sequence ID" value="NZ_CP081869.1"/>
</dbReference>
<dbReference type="KEGG" id="cmet:K6K41_03560"/>
<keyword evidence="2" id="KW-0472">Membrane</keyword>
<keyword evidence="2" id="KW-0812">Transmembrane</keyword>
<proteinExistence type="predicted"/>
<gene>
    <name evidence="3" type="ORF">K6K41_03560</name>
</gene>
<organism evidence="3 4">
    <name type="scientific">Chenggangzhangella methanolivorans</name>
    <dbReference type="NCBI Taxonomy" id="1437009"/>
    <lineage>
        <taxon>Bacteria</taxon>
        <taxon>Pseudomonadati</taxon>
        <taxon>Pseudomonadota</taxon>
        <taxon>Alphaproteobacteria</taxon>
        <taxon>Hyphomicrobiales</taxon>
        <taxon>Methylopilaceae</taxon>
        <taxon>Chenggangzhangella</taxon>
    </lineage>
</organism>
<evidence type="ECO:0000313" key="3">
    <source>
        <dbReference type="EMBL" id="QZO00768.1"/>
    </source>
</evidence>
<evidence type="ECO:0000313" key="4">
    <source>
        <dbReference type="Proteomes" id="UP000825701"/>
    </source>
</evidence>
<feature type="region of interest" description="Disordered" evidence="1">
    <location>
        <begin position="66"/>
        <end position="87"/>
    </location>
</feature>
<dbReference type="Proteomes" id="UP000825701">
    <property type="component" value="Chromosome"/>
</dbReference>
<dbReference type="EMBL" id="CP081869">
    <property type="protein sequence ID" value="QZO00768.1"/>
    <property type="molecule type" value="Genomic_DNA"/>
</dbReference>
<accession>A0A9E6UIE4</accession>
<dbReference type="AlphaFoldDB" id="A0A9E6UIE4"/>
<evidence type="ECO:0000256" key="2">
    <source>
        <dbReference type="SAM" id="Phobius"/>
    </source>
</evidence>
<sequence length="87" mass="9535">MRTIASWTAFAAATTLVWLVGGFSYLFLSRLYDGLQIPTMKLFALFVMSAATSLAAISFASKLDERDDPEAADMAARRARPDERGGR</sequence>
<keyword evidence="4" id="KW-1185">Reference proteome</keyword>
<feature type="compositionally biased region" description="Basic and acidic residues" evidence="1">
    <location>
        <begin position="75"/>
        <end position="87"/>
    </location>
</feature>
<protein>
    <submittedName>
        <fullName evidence="3">Uncharacterized protein</fullName>
    </submittedName>
</protein>
<keyword evidence="2" id="KW-1133">Transmembrane helix</keyword>
<feature type="transmembrane region" description="Helical" evidence="2">
    <location>
        <begin position="40"/>
        <end position="60"/>
    </location>
</feature>
<name>A0A9E6UIE4_9HYPH</name>